<name>A0A1M4ST78_9BACL</name>
<dbReference type="Pfam" id="PF01636">
    <property type="entry name" value="APH"/>
    <property type="match status" value="1"/>
</dbReference>
<dbReference type="Proteomes" id="UP000184476">
    <property type="component" value="Unassembled WGS sequence"/>
</dbReference>
<proteinExistence type="predicted"/>
<evidence type="ECO:0000259" key="1">
    <source>
        <dbReference type="Pfam" id="PF01636"/>
    </source>
</evidence>
<dbReference type="EMBL" id="FQVL01000001">
    <property type="protein sequence ID" value="SHE35396.1"/>
    <property type="molecule type" value="Genomic_DNA"/>
</dbReference>
<dbReference type="OrthoDB" id="60975at2"/>
<dbReference type="RefSeq" id="WP_073150348.1">
    <property type="nucleotide sequence ID" value="NZ_FQVL01000001.1"/>
</dbReference>
<reference evidence="2 3" key="1">
    <citation type="submission" date="2016-11" db="EMBL/GenBank/DDBJ databases">
        <authorList>
            <person name="Jaros S."/>
            <person name="Januszkiewicz K."/>
            <person name="Wedrychowicz H."/>
        </authorList>
    </citation>
    <scope>NUCLEOTIDE SEQUENCE [LARGE SCALE GENOMIC DNA]</scope>
    <source>
        <strain evidence="2 3">DSM 44666</strain>
    </source>
</reference>
<feature type="domain" description="Aminoglycoside phosphotransferase" evidence="1">
    <location>
        <begin position="23"/>
        <end position="241"/>
    </location>
</feature>
<dbReference type="Gene3D" id="3.90.1200.10">
    <property type="match status" value="1"/>
</dbReference>
<evidence type="ECO:0000313" key="2">
    <source>
        <dbReference type="EMBL" id="SHE35396.1"/>
    </source>
</evidence>
<dbReference type="SUPFAM" id="SSF56112">
    <property type="entry name" value="Protein kinase-like (PK-like)"/>
    <property type="match status" value="1"/>
</dbReference>
<dbReference type="GO" id="GO:0016740">
    <property type="term" value="F:transferase activity"/>
    <property type="evidence" value="ECO:0007669"/>
    <property type="project" value="UniProtKB-KW"/>
</dbReference>
<protein>
    <submittedName>
        <fullName evidence="2">Aminoglycoside 2''-phosphotransferase</fullName>
    </submittedName>
</protein>
<gene>
    <name evidence="2" type="ORF">SAMN05444392_101127</name>
</gene>
<organism evidence="2 3">
    <name type="scientific">Seinonella peptonophila</name>
    <dbReference type="NCBI Taxonomy" id="112248"/>
    <lineage>
        <taxon>Bacteria</taxon>
        <taxon>Bacillati</taxon>
        <taxon>Bacillota</taxon>
        <taxon>Bacilli</taxon>
        <taxon>Bacillales</taxon>
        <taxon>Thermoactinomycetaceae</taxon>
        <taxon>Seinonella</taxon>
    </lineage>
</organism>
<accession>A0A1M4ST78</accession>
<dbReference type="AlphaFoldDB" id="A0A1M4ST78"/>
<dbReference type="InterPro" id="IPR051678">
    <property type="entry name" value="AGP_Transferase"/>
</dbReference>
<keyword evidence="3" id="KW-1185">Reference proteome</keyword>
<keyword evidence="2" id="KW-0808">Transferase</keyword>
<sequence length="291" mass="34153">MNKIMKYMECIRHLYPDLILSKIEPISTGQNNDILLINSNLIFRFPKYRSGIKQLKNEVKKLDMIRERVSLSIPNPVYRNLHQNKTECVFIGYPKIEGEPLSDRIFNKIDDMNIYRKLAKQLTNFLKELHSIPIDEENNQEIVKIIYSEWSGLYEQIQEKLYPYMNKKGIYRTEQHFKKFLGNKAHFDIHPVWIHGDFGTSNILYNSKEQMISGIIDFDSSDLGDPAIDYAALLASFGNDFFHLLQDEEPDVALFVDRVHFYHGTFALQEALFGLENNDHEAFRNGMGDYW</sequence>
<dbReference type="STRING" id="112248.SAMN05444392_101127"/>
<dbReference type="InterPro" id="IPR011009">
    <property type="entry name" value="Kinase-like_dom_sf"/>
</dbReference>
<dbReference type="PANTHER" id="PTHR21310">
    <property type="entry name" value="AMINOGLYCOSIDE PHOSPHOTRANSFERASE-RELATED-RELATED"/>
    <property type="match status" value="1"/>
</dbReference>
<dbReference type="Gene3D" id="3.30.200.20">
    <property type="entry name" value="Phosphorylase Kinase, domain 1"/>
    <property type="match status" value="1"/>
</dbReference>
<evidence type="ECO:0000313" key="3">
    <source>
        <dbReference type="Proteomes" id="UP000184476"/>
    </source>
</evidence>
<dbReference type="InterPro" id="IPR002575">
    <property type="entry name" value="Aminoglycoside_PTrfase"/>
</dbReference>
<dbReference type="PANTHER" id="PTHR21310:SF15">
    <property type="entry name" value="AMINOGLYCOSIDE PHOSPHOTRANSFERASE DOMAIN-CONTAINING PROTEIN"/>
    <property type="match status" value="1"/>
</dbReference>